<dbReference type="PANTHER" id="PTHR11136">
    <property type="entry name" value="FOLYLPOLYGLUTAMATE SYNTHASE-RELATED"/>
    <property type="match status" value="1"/>
</dbReference>
<dbReference type="Pfam" id="PF08245">
    <property type="entry name" value="Mur_ligase_M"/>
    <property type="match status" value="1"/>
</dbReference>
<evidence type="ECO:0000256" key="1">
    <source>
        <dbReference type="ARBA" id="ARBA00008276"/>
    </source>
</evidence>
<dbReference type="InterPro" id="IPR001645">
    <property type="entry name" value="Folylpolyglutamate_synth"/>
</dbReference>
<dbReference type="PROSITE" id="PS01011">
    <property type="entry name" value="FOLYLPOLYGLU_SYNT_1"/>
    <property type="match status" value="1"/>
</dbReference>
<feature type="domain" description="Mur ligase C-terminal" evidence="11">
    <location>
        <begin position="307"/>
        <end position="428"/>
    </location>
</feature>
<dbReference type="InterPro" id="IPR036615">
    <property type="entry name" value="Mur_ligase_C_dom_sf"/>
</dbReference>
<dbReference type="Gene3D" id="3.90.190.20">
    <property type="entry name" value="Mur ligase, C-terminal domain"/>
    <property type="match status" value="1"/>
</dbReference>
<dbReference type="SUPFAM" id="SSF53623">
    <property type="entry name" value="MurD-like peptide ligases, catalytic domain"/>
    <property type="match status" value="1"/>
</dbReference>
<keyword evidence="7" id="KW-0460">Magnesium</keyword>
<dbReference type="PIRSF" id="PIRSF001563">
    <property type="entry name" value="Folylpolyglu_synth"/>
    <property type="match status" value="1"/>
</dbReference>
<dbReference type="GO" id="GO:0016874">
    <property type="term" value="F:ligase activity"/>
    <property type="evidence" value="ECO:0007669"/>
    <property type="project" value="UniProtKB-KW"/>
</dbReference>
<comment type="similarity">
    <text evidence="1">Belongs to the folylpolyglutamate synthase family.</text>
</comment>
<dbReference type="NCBIfam" id="TIGR01499">
    <property type="entry name" value="folC"/>
    <property type="match status" value="1"/>
</dbReference>
<keyword evidence="3 13" id="KW-0436">Ligase</keyword>
<dbReference type="EC" id="6.3.2.17" evidence="2"/>
<evidence type="ECO:0000256" key="10">
    <source>
        <dbReference type="SAM" id="MobiDB-lite"/>
    </source>
</evidence>
<evidence type="ECO:0000256" key="2">
    <source>
        <dbReference type="ARBA" id="ARBA00013025"/>
    </source>
</evidence>
<evidence type="ECO:0000256" key="4">
    <source>
        <dbReference type="ARBA" id="ARBA00022723"/>
    </source>
</evidence>
<protein>
    <recommendedName>
        <fullName evidence="2">tetrahydrofolate synthase</fullName>
        <ecNumber evidence="2">6.3.2.17</ecNumber>
    </recommendedName>
    <alternativeName>
        <fullName evidence="8">Tetrahydrofolylpolyglutamate synthase</fullName>
    </alternativeName>
</protein>
<dbReference type="SUPFAM" id="SSF53244">
    <property type="entry name" value="MurD-like peptide ligases, peptide-binding domain"/>
    <property type="match status" value="1"/>
</dbReference>
<dbReference type="PANTHER" id="PTHR11136:SF0">
    <property type="entry name" value="DIHYDROFOLATE SYNTHETASE-RELATED"/>
    <property type="match status" value="1"/>
</dbReference>
<evidence type="ECO:0000313" key="13">
    <source>
        <dbReference type="EMBL" id="WPR91275.1"/>
    </source>
</evidence>
<keyword evidence="4" id="KW-0479">Metal-binding</keyword>
<evidence type="ECO:0000256" key="5">
    <source>
        <dbReference type="ARBA" id="ARBA00022741"/>
    </source>
</evidence>
<dbReference type="InterPro" id="IPR036565">
    <property type="entry name" value="Mur-like_cat_sf"/>
</dbReference>
<comment type="catalytic activity">
    <reaction evidence="9">
        <text>(6S)-5,6,7,8-tetrahydrofolyl-(gamma-L-Glu)(n) + L-glutamate + ATP = (6S)-5,6,7,8-tetrahydrofolyl-(gamma-L-Glu)(n+1) + ADP + phosphate + H(+)</text>
        <dbReference type="Rhea" id="RHEA:10580"/>
        <dbReference type="Rhea" id="RHEA-COMP:14738"/>
        <dbReference type="Rhea" id="RHEA-COMP:14740"/>
        <dbReference type="ChEBI" id="CHEBI:15378"/>
        <dbReference type="ChEBI" id="CHEBI:29985"/>
        <dbReference type="ChEBI" id="CHEBI:30616"/>
        <dbReference type="ChEBI" id="CHEBI:43474"/>
        <dbReference type="ChEBI" id="CHEBI:141005"/>
        <dbReference type="ChEBI" id="CHEBI:456216"/>
        <dbReference type="EC" id="6.3.2.17"/>
    </reaction>
</comment>
<evidence type="ECO:0000256" key="9">
    <source>
        <dbReference type="ARBA" id="ARBA00047493"/>
    </source>
</evidence>
<name>A0ABZ0SS59_9MICO</name>
<feature type="domain" description="Mur ligase central" evidence="12">
    <location>
        <begin position="49"/>
        <end position="280"/>
    </location>
</feature>
<keyword evidence="5" id="KW-0547">Nucleotide-binding</keyword>
<accession>A0ABZ0SS59</accession>
<dbReference type="RefSeq" id="WP_320943976.1">
    <property type="nucleotide sequence ID" value="NZ_BAABEU010000007.1"/>
</dbReference>
<dbReference type="Gene3D" id="3.40.1190.10">
    <property type="entry name" value="Mur-like, catalytic domain"/>
    <property type="match status" value="1"/>
</dbReference>
<keyword evidence="6" id="KW-0067">ATP-binding</keyword>
<evidence type="ECO:0000313" key="14">
    <source>
        <dbReference type="Proteomes" id="UP001323798"/>
    </source>
</evidence>
<evidence type="ECO:0000259" key="12">
    <source>
        <dbReference type="Pfam" id="PF08245"/>
    </source>
</evidence>
<evidence type="ECO:0000256" key="7">
    <source>
        <dbReference type="ARBA" id="ARBA00022842"/>
    </source>
</evidence>
<organism evidence="13 14">
    <name type="scientific">Microbacterium rhizosphaerae</name>
    <dbReference type="NCBI Taxonomy" id="1678237"/>
    <lineage>
        <taxon>Bacteria</taxon>
        <taxon>Bacillati</taxon>
        <taxon>Actinomycetota</taxon>
        <taxon>Actinomycetes</taxon>
        <taxon>Micrococcales</taxon>
        <taxon>Microbacteriaceae</taxon>
        <taxon>Microbacterium</taxon>
    </lineage>
</organism>
<proteinExistence type="inferred from homology"/>
<dbReference type="EMBL" id="CP139368">
    <property type="protein sequence ID" value="WPR91275.1"/>
    <property type="molecule type" value="Genomic_DNA"/>
</dbReference>
<dbReference type="InterPro" id="IPR013221">
    <property type="entry name" value="Mur_ligase_cen"/>
</dbReference>
<reference evidence="13 14" key="1">
    <citation type="submission" date="2023-11" db="EMBL/GenBank/DDBJ databases">
        <title>Genome sequence of Microbacterium rhizosphaerae KACC 19337.</title>
        <authorList>
            <person name="Choi H."/>
            <person name="Kim S."/>
            <person name="Kim Y."/>
            <person name="Kwon S.-W."/>
            <person name="Heo J."/>
        </authorList>
    </citation>
    <scope>NUCLEOTIDE SEQUENCE [LARGE SCALE GENOMIC DNA]</scope>
    <source>
        <strain evidence="13 14">KACC 19337</strain>
    </source>
</reference>
<feature type="region of interest" description="Disordered" evidence="10">
    <location>
        <begin position="447"/>
        <end position="470"/>
    </location>
</feature>
<evidence type="ECO:0000256" key="6">
    <source>
        <dbReference type="ARBA" id="ARBA00022840"/>
    </source>
</evidence>
<dbReference type="Proteomes" id="UP001323798">
    <property type="component" value="Chromosome"/>
</dbReference>
<dbReference type="Pfam" id="PF02875">
    <property type="entry name" value="Mur_ligase_C"/>
    <property type="match status" value="1"/>
</dbReference>
<evidence type="ECO:0000256" key="3">
    <source>
        <dbReference type="ARBA" id="ARBA00022598"/>
    </source>
</evidence>
<keyword evidence="14" id="KW-1185">Reference proteome</keyword>
<dbReference type="InterPro" id="IPR004101">
    <property type="entry name" value="Mur_ligase_C"/>
</dbReference>
<evidence type="ECO:0000256" key="8">
    <source>
        <dbReference type="ARBA" id="ARBA00030592"/>
    </source>
</evidence>
<sequence length="470" mass="48942">MSDRDRANAVYSDLLTRQGERWVQPRVERTQRLLDLLDNPQRTYRVVHVTGTNGKTSTSRIIESLLRAHGLRTGLFTSPHLERFTERIVVDGEPADDGAIADAWEELVPFVDLVDAELAAEDDAPLTFFELLTALSFVVFADAPVDVAVIEVGMGGSWDSTNTADGDVAVFAPIGLDHADRLGDTIAAIATVKSGIIKDGAAAVSARQDAAAEAVLRSAAAARGAMIAFEGEDFALTDDRLAVGGQQISVRGLAGTYDDAYLPLYGPHQARNAALAIAAVESLIGGATQPITGDILAQGLGEATSPGRLQLVGIAPTVLVDAAHNPHGAHALVEALRASFDFDEWGVVLGVLADKDAAGIVAEIAPIAAHVFATAPDSERAADADAVADLVESVELPVTVHADLADAAEAARAWAAASDRRAVVIAGSVVLAGEALAIATAEDWAHRRGGSARRAGDGWSAPGEKAGWES</sequence>
<dbReference type="InterPro" id="IPR018109">
    <property type="entry name" value="Folylpolyglutamate_synth_CS"/>
</dbReference>
<gene>
    <name evidence="13" type="ORF">SM116_08340</name>
</gene>
<evidence type="ECO:0000259" key="11">
    <source>
        <dbReference type="Pfam" id="PF02875"/>
    </source>
</evidence>